<reference evidence="2 3" key="1">
    <citation type="submission" date="2015-04" db="EMBL/GenBank/DDBJ databases">
        <authorList>
            <person name="Syromyatnikov M.Y."/>
            <person name="Popov V.N."/>
        </authorList>
    </citation>
    <scope>NUCLEOTIDE SEQUENCE [LARGE SCALE GENOMIC DNA]</scope>
</reference>
<dbReference type="AlphaFoldDB" id="A0A1J1IWU9"/>
<feature type="domain" description="A-kinase anchor protein 7-like phosphoesterase" evidence="1">
    <location>
        <begin position="101"/>
        <end position="299"/>
    </location>
</feature>
<dbReference type="Gene3D" id="3.90.1140.10">
    <property type="entry name" value="Cyclic phosphodiesterase"/>
    <property type="match status" value="1"/>
</dbReference>
<dbReference type="SUPFAM" id="SSF55144">
    <property type="entry name" value="LigT-like"/>
    <property type="match status" value="1"/>
</dbReference>
<dbReference type="EMBL" id="CVRI01000059">
    <property type="protein sequence ID" value="CRL03638.1"/>
    <property type="molecule type" value="Genomic_DNA"/>
</dbReference>
<dbReference type="STRING" id="568069.A0A1J1IWU9"/>
<dbReference type="InterPro" id="IPR009210">
    <property type="entry name" value="ASCC1"/>
</dbReference>
<dbReference type="GO" id="GO:0006355">
    <property type="term" value="P:regulation of DNA-templated transcription"/>
    <property type="evidence" value="ECO:0007669"/>
    <property type="project" value="TreeGrafter"/>
</dbReference>
<evidence type="ECO:0000313" key="2">
    <source>
        <dbReference type="EMBL" id="CRL03638.1"/>
    </source>
</evidence>
<evidence type="ECO:0000259" key="1">
    <source>
        <dbReference type="Pfam" id="PF10469"/>
    </source>
</evidence>
<protein>
    <submittedName>
        <fullName evidence="2">CLUMA_CG016300, isoform A</fullName>
    </submittedName>
</protein>
<dbReference type="GO" id="GO:0006307">
    <property type="term" value="P:DNA alkylation repair"/>
    <property type="evidence" value="ECO:0007669"/>
    <property type="project" value="InterPro"/>
</dbReference>
<dbReference type="PANTHER" id="PTHR13360:SF1">
    <property type="entry name" value="ACTIVATING SIGNAL COINTEGRATOR 1 COMPLEX SUBUNIT 1"/>
    <property type="match status" value="1"/>
</dbReference>
<dbReference type="OrthoDB" id="277832at2759"/>
<evidence type="ECO:0000313" key="3">
    <source>
        <dbReference type="Proteomes" id="UP000183832"/>
    </source>
</evidence>
<dbReference type="InterPro" id="IPR009097">
    <property type="entry name" value="Cyclic_Pdiesterase"/>
</dbReference>
<keyword evidence="3" id="KW-1185">Reference proteome</keyword>
<sequence length="299" mass="34493">MEEDENGVEVFIEESTLEIVDNGEDTDWRFELKFLCNEEVISKLTNSKGKLIRKRIEQKRNVNIKVESCSVTIKGNAETDITLAEKEIRKTGSKSQKPQLTHFLSIPFNNEEIKNNHIKFKDEILETDCAIHKLDASFFYKPEKLHLTLVMLTLENEEKVEDANKCLIECKEKIIDPILNEETLSVTLSGVNIMNNKPSSTRILFGVVENEKLQQIANEIAQFFSERGFIKLDRPQVKLHVTLINTSKAKRKRAFNATEIIEKYKDFHFGTHEIKQIHISKLLGKSDDGYYESAGRLEF</sequence>
<name>A0A1J1IWU9_9DIPT</name>
<dbReference type="InterPro" id="IPR019510">
    <property type="entry name" value="AKAP7-like_phosphoesterase"/>
</dbReference>
<dbReference type="PANTHER" id="PTHR13360">
    <property type="entry name" value="ACTIVATING SIGNAL COINTEGRATOR 1 COMPLEX SUBUNIT 1"/>
    <property type="match status" value="1"/>
</dbReference>
<dbReference type="GO" id="GO:0005634">
    <property type="term" value="C:nucleus"/>
    <property type="evidence" value="ECO:0007669"/>
    <property type="project" value="TreeGrafter"/>
</dbReference>
<dbReference type="Proteomes" id="UP000183832">
    <property type="component" value="Unassembled WGS sequence"/>
</dbReference>
<organism evidence="2 3">
    <name type="scientific">Clunio marinus</name>
    <dbReference type="NCBI Taxonomy" id="568069"/>
    <lineage>
        <taxon>Eukaryota</taxon>
        <taxon>Metazoa</taxon>
        <taxon>Ecdysozoa</taxon>
        <taxon>Arthropoda</taxon>
        <taxon>Hexapoda</taxon>
        <taxon>Insecta</taxon>
        <taxon>Pterygota</taxon>
        <taxon>Neoptera</taxon>
        <taxon>Endopterygota</taxon>
        <taxon>Diptera</taxon>
        <taxon>Nematocera</taxon>
        <taxon>Chironomoidea</taxon>
        <taxon>Chironomidae</taxon>
        <taxon>Clunio</taxon>
    </lineage>
</organism>
<dbReference type="Pfam" id="PF10469">
    <property type="entry name" value="AKAP7_NLS"/>
    <property type="match status" value="1"/>
</dbReference>
<proteinExistence type="predicted"/>
<gene>
    <name evidence="2" type="ORF">CLUMA_CG016300</name>
</gene>
<accession>A0A1J1IWU9</accession>